<dbReference type="EMBL" id="FOZK01000005">
    <property type="protein sequence ID" value="SFS11563.1"/>
    <property type="molecule type" value="Genomic_DNA"/>
</dbReference>
<dbReference type="STRING" id="767519.SAMN05216559_3897"/>
<dbReference type="GO" id="GO:0032259">
    <property type="term" value="P:methylation"/>
    <property type="evidence" value="ECO:0007669"/>
    <property type="project" value="UniProtKB-KW"/>
</dbReference>
<dbReference type="Pfam" id="PF13489">
    <property type="entry name" value="Methyltransf_23"/>
    <property type="match status" value="1"/>
</dbReference>
<dbReference type="InterPro" id="IPR029063">
    <property type="entry name" value="SAM-dependent_MTases_sf"/>
</dbReference>
<dbReference type="Proteomes" id="UP000199062">
    <property type="component" value="Unassembled WGS sequence"/>
</dbReference>
<keyword evidence="2" id="KW-0808">Transferase</keyword>
<dbReference type="CDD" id="cd02440">
    <property type="entry name" value="AdoMet_MTases"/>
    <property type="match status" value="1"/>
</dbReference>
<protein>
    <submittedName>
        <fullName evidence="2">Methyltransferase domain-containing protein</fullName>
    </submittedName>
</protein>
<dbReference type="SUPFAM" id="SSF53335">
    <property type="entry name" value="S-adenosyl-L-methionine-dependent methyltransferases"/>
    <property type="match status" value="1"/>
</dbReference>
<reference evidence="2 3" key="1">
    <citation type="submission" date="2016-10" db="EMBL/GenBank/DDBJ databases">
        <authorList>
            <person name="de Groot N.N."/>
        </authorList>
    </citation>
    <scope>NUCLEOTIDE SEQUENCE [LARGE SCALE GENOMIC DNA]</scope>
    <source>
        <strain evidence="2 3">CGMCC 1.10457</strain>
    </source>
</reference>
<feature type="region of interest" description="Disordered" evidence="1">
    <location>
        <begin position="1"/>
        <end position="20"/>
    </location>
</feature>
<dbReference type="AlphaFoldDB" id="A0A1I6M7G1"/>
<name>A0A1I6M7G1_9EURY</name>
<dbReference type="OrthoDB" id="147504at2157"/>
<evidence type="ECO:0000256" key="1">
    <source>
        <dbReference type="SAM" id="MobiDB-lite"/>
    </source>
</evidence>
<accession>A0A1I6M7G1</accession>
<dbReference type="RefSeq" id="WP_089818861.1">
    <property type="nucleotide sequence ID" value="NZ_FOZK01000005.1"/>
</dbReference>
<evidence type="ECO:0000313" key="2">
    <source>
        <dbReference type="EMBL" id="SFS11563.1"/>
    </source>
</evidence>
<dbReference type="GO" id="GO:0008168">
    <property type="term" value="F:methyltransferase activity"/>
    <property type="evidence" value="ECO:0007669"/>
    <property type="project" value="UniProtKB-KW"/>
</dbReference>
<proteinExistence type="predicted"/>
<evidence type="ECO:0000313" key="3">
    <source>
        <dbReference type="Proteomes" id="UP000199062"/>
    </source>
</evidence>
<keyword evidence="2" id="KW-0489">Methyltransferase</keyword>
<keyword evidence="3" id="KW-1185">Reference proteome</keyword>
<organism evidence="2 3">
    <name type="scientific">Halomicrobium zhouii</name>
    <dbReference type="NCBI Taxonomy" id="767519"/>
    <lineage>
        <taxon>Archaea</taxon>
        <taxon>Methanobacteriati</taxon>
        <taxon>Methanobacteriota</taxon>
        <taxon>Stenosarchaea group</taxon>
        <taxon>Halobacteria</taxon>
        <taxon>Halobacteriales</taxon>
        <taxon>Haloarculaceae</taxon>
        <taxon>Halomicrobium</taxon>
    </lineage>
</organism>
<gene>
    <name evidence="2" type="ORF">SAMN05216559_3897</name>
</gene>
<sequence>MASQRTLELGGGENPATDGVNVDVAAVPGVDVVADVTEEWPFERDSFDRIEAHHVLEHLPHDDLPTVFRQVAETLRDDGEFYAEVPLAHSRSAKNDPTHRSTWYWRTPMYYTAEDELSYEVGADAGLTVVHRHVRLFGTSGKWYARPPSWLLKQLSRRNPSLIEFVKLPYVTGVLEFTMRKRG</sequence>
<dbReference type="Gene3D" id="3.40.50.150">
    <property type="entry name" value="Vaccinia Virus protein VP39"/>
    <property type="match status" value="1"/>
</dbReference>